<name>A0ABT1PUQ1_9ACTN</name>
<dbReference type="Proteomes" id="UP001057702">
    <property type="component" value="Unassembled WGS sequence"/>
</dbReference>
<dbReference type="RefSeq" id="WP_255919779.1">
    <property type="nucleotide sequence ID" value="NZ_JANFNG010000005.1"/>
</dbReference>
<gene>
    <name evidence="3" type="ORF">NGB36_09735</name>
</gene>
<sequence length="374" mass="40118">MSTENVRVGIVGCGNIADNHYQAYQQIHGVDIVAVCDVDLDRARAFAAERCIPHAVASVAELVELDLNAISVCTPHPTHEAVVTAAARAKVNVLCEKPIAADVAAAERMVAAAREAGITLGVVFQRRYWPSMQRLRRAIDDGRFGLPMLAHCQVLLHRGSEYYGAAPWRGTWVADGGGVLMTQAIHNIDLLQWFLGDPVEVSAKAGTFVHRGIIEVEDTAAALVTFASGAIATVTATVAARPNLGTRLTVTSDRGATVVLTEYPEGADALEEVWTVRGEQALTPSLAGALQPDMPVSEVNARLLRLHRRHVADFIDALRTGREPFVTGEEALKSLRIVQAVYQSTRTGLPVAIGECSVNPAFRHLDAAAQETLA</sequence>
<evidence type="ECO:0000259" key="2">
    <source>
        <dbReference type="Pfam" id="PF22725"/>
    </source>
</evidence>
<dbReference type="Gene3D" id="3.30.360.10">
    <property type="entry name" value="Dihydrodipicolinate Reductase, domain 2"/>
    <property type="match status" value="1"/>
</dbReference>
<evidence type="ECO:0000313" key="4">
    <source>
        <dbReference type="Proteomes" id="UP001057702"/>
    </source>
</evidence>
<dbReference type="InterPro" id="IPR052515">
    <property type="entry name" value="Gfo/Idh/MocA_Oxidoreductase"/>
</dbReference>
<dbReference type="InterPro" id="IPR055170">
    <property type="entry name" value="GFO_IDH_MocA-like_dom"/>
</dbReference>
<feature type="domain" description="GFO/IDH/MocA-like oxidoreductase" evidence="2">
    <location>
        <begin position="132"/>
        <end position="256"/>
    </location>
</feature>
<dbReference type="InterPro" id="IPR036291">
    <property type="entry name" value="NAD(P)-bd_dom_sf"/>
</dbReference>
<evidence type="ECO:0000313" key="3">
    <source>
        <dbReference type="EMBL" id="MCQ4080873.1"/>
    </source>
</evidence>
<dbReference type="PANTHER" id="PTHR43249">
    <property type="entry name" value="UDP-N-ACETYL-2-AMINO-2-DEOXY-D-GLUCURONATE OXIDASE"/>
    <property type="match status" value="1"/>
</dbReference>
<proteinExistence type="predicted"/>
<reference evidence="3" key="1">
    <citation type="submission" date="2022-06" db="EMBL/GenBank/DDBJ databases">
        <title>Draft genome sequence of Streptomyces sp. RB6PN25 isolated from peat swamp forest in Thailand.</title>
        <authorList>
            <person name="Duangmal K."/>
            <person name="Klaysubun C."/>
        </authorList>
    </citation>
    <scope>NUCLEOTIDE SEQUENCE</scope>
    <source>
        <strain evidence="3">RB6PN25</strain>
    </source>
</reference>
<organism evidence="3 4">
    <name type="scientific">Streptomyces humicola</name>
    <dbReference type="NCBI Taxonomy" id="2953240"/>
    <lineage>
        <taxon>Bacteria</taxon>
        <taxon>Bacillati</taxon>
        <taxon>Actinomycetota</taxon>
        <taxon>Actinomycetes</taxon>
        <taxon>Kitasatosporales</taxon>
        <taxon>Streptomycetaceae</taxon>
        <taxon>Streptomyces</taxon>
    </lineage>
</organism>
<dbReference type="PANTHER" id="PTHR43249:SF1">
    <property type="entry name" value="D-GLUCOSIDE 3-DEHYDROGENASE"/>
    <property type="match status" value="1"/>
</dbReference>
<protein>
    <submittedName>
        <fullName evidence="3">Gfo/Idh/MocA family oxidoreductase</fullName>
    </submittedName>
</protein>
<dbReference type="Pfam" id="PF22725">
    <property type="entry name" value="GFO_IDH_MocA_C3"/>
    <property type="match status" value="1"/>
</dbReference>
<dbReference type="SUPFAM" id="SSF55347">
    <property type="entry name" value="Glyceraldehyde-3-phosphate dehydrogenase-like, C-terminal domain"/>
    <property type="match status" value="1"/>
</dbReference>
<evidence type="ECO:0000259" key="1">
    <source>
        <dbReference type="Pfam" id="PF01408"/>
    </source>
</evidence>
<dbReference type="Gene3D" id="3.40.50.720">
    <property type="entry name" value="NAD(P)-binding Rossmann-like Domain"/>
    <property type="match status" value="1"/>
</dbReference>
<dbReference type="Pfam" id="PF01408">
    <property type="entry name" value="GFO_IDH_MocA"/>
    <property type="match status" value="1"/>
</dbReference>
<accession>A0ABT1PUQ1</accession>
<feature type="domain" description="Gfo/Idh/MocA-like oxidoreductase N-terminal" evidence="1">
    <location>
        <begin position="6"/>
        <end position="122"/>
    </location>
</feature>
<dbReference type="EMBL" id="JANFNG010000005">
    <property type="protein sequence ID" value="MCQ4080873.1"/>
    <property type="molecule type" value="Genomic_DNA"/>
</dbReference>
<dbReference type="SUPFAM" id="SSF51735">
    <property type="entry name" value="NAD(P)-binding Rossmann-fold domains"/>
    <property type="match status" value="1"/>
</dbReference>
<keyword evidence="4" id="KW-1185">Reference proteome</keyword>
<comment type="caution">
    <text evidence="3">The sequence shown here is derived from an EMBL/GenBank/DDBJ whole genome shotgun (WGS) entry which is preliminary data.</text>
</comment>
<dbReference type="InterPro" id="IPR000683">
    <property type="entry name" value="Gfo/Idh/MocA-like_OxRdtase_N"/>
</dbReference>